<evidence type="ECO:0000256" key="6">
    <source>
        <dbReference type="SAM" id="MobiDB-lite"/>
    </source>
</evidence>
<dbReference type="InParanoid" id="D5GII2"/>
<dbReference type="GO" id="GO:0061798">
    <property type="term" value="F:GTP 3',8'-cyclase activity"/>
    <property type="evidence" value="ECO:0007669"/>
    <property type="project" value="TreeGrafter"/>
</dbReference>
<dbReference type="SUPFAM" id="SSF55040">
    <property type="entry name" value="Molybdenum cofactor biosynthesis protein C, MoaC"/>
    <property type="match status" value="1"/>
</dbReference>
<dbReference type="Pfam" id="PF01967">
    <property type="entry name" value="MoaC"/>
    <property type="match status" value="1"/>
</dbReference>
<dbReference type="HOGENOM" id="CLU_074693_1_0_1"/>
<dbReference type="Proteomes" id="UP000006911">
    <property type="component" value="Unassembled WGS sequence"/>
</dbReference>
<dbReference type="InterPro" id="IPR036522">
    <property type="entry name" value="MoaC_sf"/>
</dbReference>
<accession>D5GII2</accession>
<organism evidence="8 9">
    <name type="scientific">Tuber melanosporum (strain Mel28)</name>
    <name type="common">Perigord black truffle</name>
    <dbReference type="NCBI Taxonomy" id="656061"/>
    <lineage>
        <taxon>Eukaryota</taxon>
        <taxon>Fungi</taxon>
        <taxon>Dikarya</taxon>
        <taxon>Ascomycota</taxon>
        <taxon>Pezizomycotina</taxon>
        <taxon>Pezizomycetes</taxon>
        <taxon>Pezizales</taxon>
        <taxon>Tuberaceae</taxon>
        <taxon>Tuber</taxon>
    </lineage>
</organism>
<evidence type="ECO:0000256" key="1">
    <source>
        <dbReference type="ARBA" id="ARBA00001637"/>
    </source>
</evidence>
<dbReference type="GO" id="GO:0061799">
    <property type="term" value="F:cyclic pyranopterin monophosphate synthase activity"/>
    <property type="evidence" value="ECO:0007669"/>
    <property type="project" value="UniProtKB-EC"/>
</dbReference>
<sequence>MNRKFLSSSGVSKAHIPGVIFPFITPSQSLTHTQPIRAYSASSTEQPSPPSPPTKNDNPNSPPTPVPPLLPSPFSAHQPPSSSSSPQTLTHIAPTGEAHMVSISAKPPTRRASTARGRVVFSNPTARDLILKGLNKKGDVLSVARVAGIMAVKKTPDVIPLCHPILIDGVDVRVELGGHGGGGETEEREGNGYVDICVTVRCEGKTGVEMEALTGVSVAALTVFDMCKAVDKRMVIEGVRVVRKSGGRSGDFVE</sequence>
<dbReference type="RefSeq" id="XP_002840134.1">
    <property type="nucleotide sequence ID" value="XM_002840088.1"/>
</dbReference>
<keyword evidence="9" id="KW-1185">Reference proteome</keyword>
<dbReference type="UniPathway" id="UPA00344"/>
<evidence type="ECO:0000313" key="9">
    <source>
        <dbReference type="Proteomes" id="UP000006911"/>
    </source>
</evidence>
<dbReference type="EMBL" id="FN430327">
    <property type="protein sequence ID" value="CAZ84325.1"/>
    <property type="molecule type" value="Genomic_DNA"/>
</dbReference>
<dbReference type="InterPro" id="IPR050105">
    <property type="entry name" value="MoCo_biosynth_MoaA/MoaC"/>
</dbReference>
<comment type="catalytic activity">
    <reaction evidence="1">
        <text>(8S)-3',8-cyclo-7,8-dihydroguanosine 5'-triphosphate = cyclic pyranopterin phosphate + diphosphate</text>
        <dbReference type="Rhea" id="RHEA:49580"/>
        <dbReference type="ChEBI" id="CHEBI:33019"/>
        <dbReference type="ChEBI" id="CHEBI:59648"/>
        <dbReference type="ChEBI" id="CHEBI:131766"/>
        <dbReference type="EC" id="4.6.1.17"/>
    </reaction>
</comment>
<proteinExistence type="predicted"/>
<feature type="compositionally biased region" description="Pro residues" evidence="6">
    <location>
        <begin position="60"/>
        <end position="71"/>
    </location>
</feature>
<gene>
    <name evidence="8" type="ORF">GSTUM_00008511001</name>
</gene>
<feature type="compositionally biased region" description="Low complexity" evidence="6">
    <location>
        <begin position="72"/>
        <end position="86"/>
    </location>
</feature>
<name>D5GII2_TUBMM</name>
<dbReference type="GeneID" id="9182341"/>
<dbReference type="InterPro" id="IPR023045">
    <property type="entry name" value="MoaC"/>
</dbReference>
<dbReference type="NCBIfam" id="TIGR00581">
    <property type="entry name" value="moaC"/>
    <property type="match status" value="1"/>
</dbReference>
<dbReference type="PANTHER" id="PTHR22960">
    <property type="entry name" value="MOLYBDOPTERIN COFACTOR SYNTHESIS PROTEIN A"/>
    <property type="match status" value="1"/>
</dbReference>
<dbReference type="PANTHER" id="PTHR22960:SF0">
    <property type="entry name" value="MOLYBDENUM COFACTOR BIOSYNTHESIS PROTEIN 1"/>
    <property type="match status" value="1"/>
</dbReference>
<evidence type="ECO:0000256" key="5">
    <source>
        <dbReference type="ARBA" id="ARBA00023239"/>
    </source>
</evidence>
<evidence type="ECO:0000256" key="4">
    <source>
        <dbReference type="ARBA" id="ARBA00023150"/>
    </source>
</evidence>
<dbReference type="KEGG" id="tml:GSTUM_00008511001"/>
<dbReference type="NCBIfam" id="NF006870">
    <property type="entry name" value="PRK09364.1"/>
    <property type="match status" value="1"/>
</dbReference>
<dbReference type="InterPro" id="IPR047594">
    <property type="entry name" value="MoaC_bact/euk"/>
</dbReference>
<protein>
    <recommendedName>
        <fullName evidence="3">cyclic pyranopterin monophosphate synthase</fullName>
        <ecNumber evidence="3">4.6.1.17</ecNumber>
    </recommendedName>
</protein>
<keyword evidence="4" id="KW-0501">Molybdenum cofactor biosynthesis</keyword>
<dbReference type="AlphaFoldDB" id="D5GII2"/>
<evidence type="ECO:0000313" key="8">
    <source>
        <dbReference type="EMBL" id="CAZ84325.1"/>
    </source>
</evidence>
<dbReference type="Gene3D" id="3.30.70.640">
    <property type="entry name" value="Molybdopterin cofactor biosynthesis C (MoaC) domain"/>
    <property type="match status" value="1"/>
</dbReference>
<evidence type="ECO:0000259" key="7">
    <source>
        <dbReference type="Pfam" id="PF01967"/>
    </source>
</evidence>
<dbReference type="OMA" id="HELSTHV"/>
<evidence type="ECO:0000256" key="3">
    <source>
        <dbReference type="ARBA" id="ARBA00012575"/>
    </source>
</evidence>
<feature type="region of interest" description="Disordered" evidence="6">
    <location>
        <begin position="32"/>
        <end position="90"/>
    </location>
</feature>
<comment type="pathway">
    <text evidence="2">Cofactor biosynthesis; molybdopterin biosynthesis.</text>
</comment>
<dbReference type="InterPro" id="IPR002820">
    <property type="entry name" value="Mopterin_CF_biosynth-C_dom"/>
</dbReference>
<keyword evidence="5" id="KW-0456">Lyase</keyword>
<dbReference type="GO" id="GO:0006777">
    <property type="term" value="P:Mo-molybdopterin cofactor biosynthetic process"/>
    <property type="evidence" value="ECO:0007669"/>
    <property type="project" value="UniProtKB-KW"/>
</dbReference>
<dbReference type="eggNOG" id="KOG2876">
    <property type="taxonomic scope" value="Eukaryota"/>
</dbReference>
<evidence type="ECO:0000256" key="2">
    <source>
        <dbReference type="ARBA" id="ARBA00005046"/>
    </source>
</evidence>
<dbReference type="EC" id="4.6.1.17" evidence="3"/>
<reference evidence="8 9" key="1">
    <citation type="journal article" date="2010" name="Nature">
        <title>Perigord black truffle genome uncovers evolutionary origins and mechanisms of symbiosis.</title>
        <authorList>
            <person name="Martin F."/>
            <person name="Kohler A."/>
            <person name="Murat C."/>
            <person name="Balestrini R."/>
            <person name="Coutinho P.M."/>
            <person name="Jaillon O."/>
            <person name="Montanini B."/>
            <person name="Morin E."/>
            <person name="Noel B."/>
            <person name="Percudani R."/>
            <person name="Porcel B."/>
            <person name="Rubini A."/>
            <person name="Amicucci A."/>
            <person name="Amselem J."/>
            <person name="Anthouard V."/>
            <person name="Arcioni S."/>
            <person name="Artiguenave F."/>
            <person name="Aury J.M."/>
            <person name="Ballario P."/>
            <person name="Bolchi A."/>
            <person name="Brenna A."/>
            <person name="Brun A."/>
            <person name="Buee M."/>
            <person name="Cantarel B."/>
            <person name="Chevalier G."/>
            <person name="Couloux A."/>
            <person name="Da Silva C."/>
            <person name="Denoeud F."/>
            <person name="Duplessis S."/>
            <person name="Ghignone S."/>
            <person name="Hilselberger B."/>
            <person name="Iotti M."/>
            <person name="Marcais B."/>
            <person name="Mello A."/>
            <person name="Miranda M."/>
            <person name="Pacioni G."/>
            <person name="Quesneville H."/>
            <person name="Riccioni C."/>
            <person name="Ruotolo R."/>
            <person name="Splivallo R."/>
            <person name="Stocchi V."/>
            <person name="Tisserant E."/>
            <person name="Viscomi A.R."/>
            <person name="Zambonelli A."/>
            <person name="Zampieri E."/>
            <person name="Henrissat B."/>
            <person name="Lebrun M.H."/>
            <person name="Paolocci F."/>
            <person name="Bonfante P."/>
            <person name="Ottonello S."/>
            <person name="Wincker P."/>
        </authorList>
    </citation>
    <scope>NUCLEOTIDE SEQUENCE [LARGE SCALE GENOMIC DNA]</scope>
    <source>
        <strain evidence="8 9">Mel28</strain>
    </source>
</reference>
<feature type="domain" description="Molybdopterin cofactor biosynthesis C (MoaC)" evidence="7">
    <location>
        <begin position="100"/>
        <end position="247"/>
    </location>
</feature>
<dbReference type="CDD" id="cd01420">
    <property type="entry name" value="MoaC_PE"/>
    <property type="match status" value="1"/>
</dbReference>
<dbReference type="STRING" id="656061.D5GII2"/>